<dbReference type="SUPFAM" id="SSF52418">
    <property type="entry name" value="Nucleoside phosphorylase/phosphoribosyltransferase catalytic domain"/>
    <property type="match status" value="1"/>
</dbReference>
<keyword evidence="5" id="KW-1185">Reference proteome</keyword>
<name>D7FMS2_ECTSI</name>
<keyword evidence="2" id="KW-0808">Transferase</keyword>
<dbReference type="OMA" id="FHITYQM"/>
<dbReference type="GO" id="GO:0016757">
    <property type="term" value="F:glycosyltransferase activity"/>
    <property type="evidence" value="ECO:0007669"/>
    <property type="project" value="UniProtKB-KW"/>
</dbReference>
<reference evidence="4 5" key="1">
    <citation type="journal article" date="2010" name="Nature">
        <title>The Ectocarpus genome and the independent evolution of multicellularity in brown algae.</title>
        <authorList>
            <person name="Cock J.M."/>
            <person name="Sterck L."/>
            <person name="Rouze P."/>
            <person name="Scornet D."/>
            <person name="Allen A.E."/>
            <person name="Amoutzias G."/>
            <person name="Anthouard V."/>
            <person name="Artiguenave F."/>
            <person name="Aury J.M."/>
            <person name="Badger J.H."/>
            <person name="Beszteri B."/>
            <person name="Billiau K."/>
            <person name="Bonnet E."/>
            <person name="Bothwell J.H."/>
            <person name="Bowler C."/>
            <person name="Boyen C."/>
            <person name="Brownlee C."/>
            <person name="Carrano C.J."/>
            <person name="Charrier B."/>
            <person name="Cho G.Y."/>
            <person name="Coelho S.M."/>
            <person name="Collen J."/>
            <person name="Corre E."/>
            <person name="Da Silva C."/>
            <person name="Delage L."/>
            <person name="Delaroque N."/>
            <person name="Dittami S.M."/>
            <person name="Doulbeau S."/>
            <person name="Elias M."/>
            <person name="Farnham G."/>
            <person name="Gachon C.M."/>
            <person name="Gschloessl B."/>
            <person name="Heesch S."/>
            <person name="Jabbari K."/>
            <person name="Jubin C."/>
            <person name="Kawai H."/>
            <person name="Kimura K."/>
            <person name="Kloareg B."/>
            <person name="Kupper F.C."/>
            <person name="Lang D."/>
            <person name="Le Bail A."/>
            <person name="Leblanc C."/>
            <person name="Lerouge P."/>
            <person name="Lohr M."/>
            <person name="Lopez P.J."/>
            <person name="Martens C."/>
            <person name="Maumus F."/>
            <person name="Michel G."/>
            <person name="Miranda-Saavedra D."/>
            <person name="Morales J."/>
            <person name="Moreau H."/>
            <person name="Motomura T."/>
            <person name="Nagasato C."/>
            <person name="Napoli C.A."/>
            <person name="Nelson D.R."/>
            <person name="Nyvall-Collen P."/>
            <person name="Peters A.F."/>
            <person name="Pommier C."/>
            <person name="Potin P."/>
            <person name="Poulain J."/>
            <person name="Quesneville H."/>
            <person name="Read B."/>
            <person name="Rensing S.A."/>
            <person name="Ritter A."/>
            <person name="Rousvoal S."/>
            <person name="Samanta M."/>
            <person name="Samson G."/>
            <person name="Schroeder D.C."/>
            <person name="Segurens B."/>
            <person name="Strittmatter M."/>
            <person name="Tonon T."/>
            <person name="Tregear J.W."/>
            <person name="Valentin K."/>
            <person name="von Dassow P."/>
            <person name="Yamagishi T."/>
            <person name="Van de Peer Y."/>
            <person name="Wincker P."/>
        </authorList>
    </citation>
    <scope>NUCLEOTIDE SEQUENCE [LARGE SCALE GENOMIC DNA]</scope>
    <source>
        <strain evidence="5">Ec32 / CCAP1310/4</strain>
    </source>
</reference>
<evidence type="ECO:0000256" key="3">
    <source>
        <dbReference type="SAM" id="SignalP"/>
    </source>
</evidence>
<keyword evidence="1" id="KW-0328">Glycosyltransferase</keyword>
<dbReference type="Proteomes" id="UP000002630">
    <property type="component" value="Linkage Group LG32"/>
</dbReference>
<dbReference type="AlphaFoldDB" id="D7FMS2"/>
<evidence type="ECO:0000313" key="5">
    <source>
        <dbReference type="Proteomes" id="UP000002630"/>
    </source>
</evidence>
<keyword evidence="3" id="KW-0732">Signal</keyword>
<accession>D7FMS2</accession>
<dbReference type="InterPro" id="IPR035902">
    <property type="entry name" value="Nuc_phospho_transferase"/>
</dbReference>
<gene>
    <name evidence="4" type="ORF">Esi_0170_0029</name>
</gene>
<feature type="chain" id="PRO_5003095732" evidence="3">
    <location>
        <begin position="20"/>
        <end position="507"/>
    </location>
</feature>
<dbReference type="EMBL" id="FN648215">
    <property type="protein sequence ID" value="CBJ29987.1"/>
    <property type="molecule type" value="Genomic_DNA"/>
</dbReference>
<evidence type="ECO:0000256" key="1">
    <source>
        <dbReference type="ARBA" id="ARBA00022676"/>
    </source>
</evidence>
<evidence type="ECO:0000313" key="4">
    <source>
        <dbReference type="EMBL" id="CBJ29987.1"/>
    </source>
</evidence>
<dbReference type="InParanoid" id="D7FMS2"/>
<feature type="signal peptide" evidence="3">
    <location>
        <begin position="1"/>
        <end position="19"/>
    </location>
</feature>
<dbReference type="Gene3D" id="3.40.1030.10">
    <property type="entry name" value="Nucleoside phosphorylase/phosphoribosyltransferase catalytic domain"/>
    <property type="match status" value="1"/>
</dbReference>
<dbReference type="EMBL" id="FN649757">
    <property type="protein sequence ID" value="CBJ29987.1"/>
    <property type="molecule type" value="Genomic_DNA"/>
</dbReference>
<evidence type="ECO:0000256" key="2">
    <source>
        <dbReference type="ARBA" id="ARBA00022679"/>
    </source>
</evidence>
<dbReference type="OrthoDB" id="2672at2759"/>
<proteinExistence type="predicted"/>
<organism evidence="4 5">
    <name type="scientific">Ectocarpus siliculosus</name>
    <name type="common">Brown alga</name>
    <name type="synonym">Conferva siliculosa</name>
    <dbReference type="NCBI Taxonomy" id="2880"/>
    <lineage>
        <taxon>Eukaryota</taxon>
        <taxon>Sar</taxon>
        <taxon>Stramenopiles</taxon>
        <taxon>Ochrophyta</taxon>
        <taxon>PX clade</taxon>
        <taxon>Phaeophyceae</taxon>
        <taxon>Ectocarpales</taxon>
        <taxon>Ectocarpaceae</taxon>
        <taxon>Ectocarpus</taxon>
    </lineage>
</organism>
<protein>
    <submittedName>
        <fullName evidence="4">Uncharacterized protein</fullName>
    </submittedName>
</protein>
<sequence>MGRHTVLVVLLALFTGADGFVPSFLARPITTAATTAAPQRSLQMVSAGVSTMDVLKDGIKAVAVGVSGSKPIPEDLVSPLIQAIGSLDKANADVEALERLASFLGTLFVKNKITETDEKVLAAAAKRRPKLKDVGSVRAGCSAGQVLSLAGGDKASADTQELALKLLSGETLDEEEAYRLGKRIFDVQQPSTVLCLCVQILRVRYESPSEWRGLIKAQQETLRVERFNPQVVSDAYQRGKESGNNPRLVVQLAEPFDGMDRGELLTPLLAQHLQSKFNVVAVSQCGRSSGPKYGQNLLDIATGMTSLSTPFVHSNSDIERDVEVGNGGIDPPEFGWYVDQQEISLELDAWVDLRRNIIKRPFLATSEKFINTCGASVLVASAFHPSYAEKMMTCAETATDFKGCMVVRKGLEGSLGFGLARETEIVCGVRKDDGSFEKMSYTFAAKDMGWEKEGDPMGAKDAKETIGNIKSFSLEGSSGDEYFDKRVKLSSAGLEVGMEWIMARLKS</sequence>